<proteinExistence type="predicted"/>
<evidence type="ECO:0000313" key="4">
    <source>
        <dbReference type="Proteomes" id="UP001152797"/>
    </source>
</evidence>
<dbReference type="Proteomes" id="UP001152797">
    <property type="component" value="Unassembled WGS sequence"/>
</dbReference>
<reference evidence="2" key="2">
    <citation type="submission" date="2024-04" db="EMBL/GenBank/DDBJ databases">
        <authorList>
            <person name="Chen Y."/>
            <person name="Shah S."/>
            <person name="Dougan E. K."/>
            <person name="Thang M."/>
            <person name="Chan C."/>
        </authorList>
    </citation>
    <scope>NUCLEOTIDE SEQUENCE [LARGE SCALE GENOMIC DNA]</scope>
</reference>
<evidence type="ECO:0000313" key="3">
    <source>
        <dbReference type="EMBL" id="CAL4764428.1"/>
    </source>
</evidence>
<gene>
    <name evidence="1" type="ORF">C1SCF055_LOCUS5284</name>
</gene>
<evidence type="ECO:0000313" key="1">
    <source>
        <dbReference type="EMBL" id="CAI3977116.1"/>
    </source>
</evidence>
<dbReference type="EMBL" id="CAMXCT020000322">
    <property type="protein sequence ID" value="CAL1130491.1"/>
    <property type="molecule type" value="Genomic_DNA"/>
</dbReference>
<dbReference type="EMBL" id="CAMXCT010000322">
    <property type="protein sequence ID" value="CAI3977116.1"/>
    <property type="molecule type" value="Genomic_DNA"/>
</dbReference>
<comment type="caution">
    <text evidence="1">The sequence shown here is derived from an EMBL/GenBank/DDBJ whole genome shotgun (WGS) entry which is preliminary data.</text>
</comment>
<dbReference type="AlphaFoldDB" id="A0A9P1BPK2"/>
<dbReference type="OrthoDB" id="418231at2759"/>
<protein>
    <submittedName>
        <fullName evidence="3">Pentatricopeptide repeat-containing protein, mitochondrial</fullName>
    </submittedName>
</protein>
<name>A0A9P1BPK2_9DINO</name>
<evidence type="ECO:0000313" key="2">
    <source>
        <dbReference type="EMBL" id="CAL1130491.1"/>
    </source>
</evidence>
<organism evidence="1">
    <name type="scientific">Cladocopium goreaui</name>
    <dbReference type="NCBI Taxonomy" id="2562237"/>
    <lineage>
        <taxon>Eukaryota</taxon>
        <taxon>Sar</taxon>
        <taxon>Alveolata</taxon>
        <taxon>Dinophyceae</taxon>
        <taxon>Suessiales</taxon>
        <taxon>Symbiodiniaceae</taxon>
        <taxon>Cladocopium</taxon>
    </lineage>
</organism>
<sequence length="178" mass="19111">MAEEIGPVTLQVEVPEGVGPGLNFNVSTPDGQVLQLTCPDGIFAGMMVSFSYFPVEERQEDSGTDGTYMHEDDRRRLEEGAAIAAARQEELNSIGVVMAVPPPPTGEFDGFSYPPATFAAGQNAIVTRSSGEESGCYILEVFLTALGPLYTVYLGQAEDGTYITKNCEESDLRPYPTA</sequence>
<dbReference type="EMBL" id="CAMXCT030000322">
    <property type="protein sequence ID" value="CAL4764428.1"/>
    <property type="molecule type" value="Genomic_DNA"/>
</dbReference>
<keyword evidence="4" id="KW-1185">Reference proteome</keyword>
<accession>A0A9P1BPK2</accession>
<reference evidence="1" key="1">
    <citation type="submission" date="2022-10" db="EMBL/GenBank/DDBJ databases">
        <authorList>
            <person name="Chen Y."/>
            <person name="Dougan E. K."/>
            <person name="Chan C."/>
            <person name="Rhodes N."/>
            <person name="Thang M."/>
        </authorList>
    </citation>
    <scope>NUCLEOTIDE SEQUENCE</scope>
</reference>